<dbReference type="PANTHER" id="PTHR23321:SF26">
    <property type="entry name" value="SMALL RIBOSOMAL SUBUNIT PROTEIN US15M"/>
    <property type="match status" value="1"/>
</dbReference>
<protein>
    <recommendedName>
        <fullName evidence="4">Small ribosomal subunit protein uS15</fullName>
    </recommendedName>
</protein>
<gene>
    <name evidence="4" type="primary">rpsO</name>
    <name evidence="6" type="ORF">A2949_01335</name>
</gene>
<accession>A0A1F4XZ90</accession>
<dbReference type="SMART" id="SM01387">
    <property type="entry name" value="Ribosomal_S15"/>
    <property type="match status" value="1"/>
</dbReference>
<dbReference type="Pfam" id="PF00312">
    <property type="entry name" value="Ribosomal_S15"/>
    <property type="match status" value="1"/>
</dbReference>
<evidence type="ECO:0000313" key="7">
    <source>
        <dbReference type="Proteomes" id="UP000178585"/>
    </source>
</evidence>
<dbReference type="Gene3D" id="1.10.287.10">
    <property type="entry name" value="S15/NS1, RNA-binding"/>
    <property type="match status" value="1"/>
</dbReference>
<dbReference type="NCBIfam" id="TIGR00952">
    <property type="entry name" value="S15_bact"/>
    <property type="match status" value="1"/>
</dbReference>
<dbReference type="InterPro" id="IPR009068">
    <property type="entry name" value="uS15_NS1_RNA-bd_sf"/>
</dbReference>
<dbReference type="GO" id="GO:0022627">
    <property type="term" value="C:cytosolic small ribosomal subunit"/>
    <property type="evidence" value="ECO:0007669"/>
    <property type="project" value="TreeGrafter"/>
</dbReference>
<dbReference type="GO" id="GO:0003735">
    <property type="term" value="F:structural constituent of ribosome"/>
    <property type="evidence" value="ECO:0007669"/>
    <property type="project" value="InterPro"/>
</dbReference>
<keyword evidence="2 4" id="KW-0687">Ribonucleoprotein</keyword>
<dbReference type="GO" id="GO:0019843">
    <property type="term" value="F:rRNA binding"/>
    <property type="evidence" value="ECO:0007669"/>
    <property type="project" value="UniProtKB-UniRule"/>
</dbReference>
<evidence type="ECO:0000313" key="6">
    <source>
        <dbReference type="EMBL" id="OGC86999.1"/>
    </source>
</evidence>
<name>A0A1F4XZ90_9BACT</name>
<dbReference type="AlphaFoldDB" id="A0A1F4XZ90"/>
<comment type="similarity">
    <text evidence="4 5">Belongs to the universal ribosomal protein uS15 family.</text>
</comment>
<dbReference type="FunFam" id="1.10.287.10:FF:000002">
    <property type="entry name" value="30S ribosomal protein S15"/>
    <property type="match status" value="1"/>
</dbReference>
<keyword evidence="4" id="KW-0694">RNA-binding</keyword>
<dbReference type="Proteomes" id="UP000178585">
    <property type="component" value="Unassembled WGS sequence"/>
</dbReference>
<dbReference type="SUPFAM" id="SSF47060">
    <property type="entry name" value="S15/NS1 RNA-binding domain"/>
    <property type="match status" value="1"/>
</dbReference>
<evidence type="ECO:0000256" key="5">
    <source>
        <dbReference type="RuleBase" id="RU003919"/>
    </source>
</evidence>
<organism evidence="6 7">
    <name type="scientific">Candidatus Adlerbacteria bacterium RIFCSPLOWO2_01_FULL_54_21b</name>
    <dbReference type="NCBI Taxonomy" id="1797245"/>
    <lineage>
        <taxon>Bacteria</taxon>
        <taxon>Candidatus Adleribacteriota</taxon>
    </lineage>
</organism>
<evidence type="ECO:0000256" key="3">
    <source>
        <dbReference type="ARBA" id="ARBA00064542"/>
    </source>
</evidence>
<evidence type="ECO:0000256" key="2">
    <source>
        <dbReference type="ARBA" id="ARBA00023274"/>
    </source>
</evidence>
<dbReference type="Gene3D" id="6.10.250.3130">
    <property type="match status" value="1"/>
</dbReference>
<dbReference type="PANTHER" id="PTHR23321">
    <property type="entry name" value="RIBOSOMAL PROTEIN S15, BACTERIAL AND ORGANELLAR"/>
    <property type="match status" value="1"/>
</dbReference>
<dbReference type="GO" id="GO:0006412">
    <property type="term" value="P:translation"/>
    <property type="evidence" value="ECO:0007669"/>
    <property type="project" value="UniProtKB-UniRule"/>
</dbReference>
<dbReference type="STRING" id="1797245.A2949_01335"/>
<comment type="caution">
    <text evidence="6">The sequence shown here is derived from an EMBL/GenBank/DDBJ whole genome shotgun (WGS) entry which is preliminary data.</text>
</comment>
<sequence>MLTKQKKKKAITEVAVHATDTGSPEVQVALLSKKIDELASHLKKHLKDKHSRRGLLQMVADRRTHLKYLEGKDKKRYSALVKKLGLKK</sequence>
<dbReference type="CDD" id="cd00353">
    <property type="entry name" value="Ribosomal_S15p_S13e"/>
    <property type="match status" value="1"/>
</dbReference>
<dbReference type="HAMAP" id="MF_01343_B">
    <property type="entry name" value="Ribosomal_uS15_B"/>
    <property type="match status" value="1"/>
</dbReference>
<comment type="function">
    <text evidence="4">Forms an intersubunit bridge (bridge B4) with the 23S rRNA of the 50S subunit in the ribosome.</text>
</comment>
<comment type="subunit">
    <text evidence="3 4">Part of the 30S ribosomal subunit. Forms a bridge to the 50S subunit in the 70S ribosome, contacting the 23S rRNA.</text>
</comment>
<keyword evidence="4" id="KW-0699">rRNA-binding</keyword>
<reference evidence="6 7" key="1">
    <citation type="journal article" date="2016" name="Nat. Commun.">
        <title>Thousands of microbial genomes shed light on interconnected biogeochemical processes in an aquifer system.</title>
        <authorList>
            <person name="Anantharaman K."/>
            <person name="Brown C.T."/>
            <person name="Hug L.A."/>
            <person name="Sharon I."/>
            <person name="Castelle C.J."/>
            <person name="Probst A.J."/>
            <person name="Thomas B.C."/>
            <person name="Singh A."/>
            <person name="Wilkins M.J."/>
            <person name="Karaoz U."/>
            <person name="Brodie E.L."/>
            <person name="Williams K.H."/>
            <person name="Hubbard S.S."/>
            <person name="Banfield J.F."/>
        </authorList>
    </citation>
    <scope>NUCLEOTIDE SEQUENCE [LARGE SCALE GENOMIC DNA]</scope>
</reference>
<evidence type="ECO:0000256" key="4">
    <source>
        <dbReference type="HAMAP-Rule" id="MF_01343"/>
    </source>
</evidence>
<dbReference type="InterPro" id="IPR005290">
    <property type="entry name" value="Ribosomal_uS15_bac-type"/>
</dbReference>
<keyword evidence="1 4" id="KW-0689">Ribosomal protein</keyword>
<evidence type="ECO:0000256" key="1">
    <source>
        <dbReference type="ARBA" id="ARBA00022980"/>
    </source>
</evidence>
<comment type="function">
    <text evidence="4">One of the primary rRNA binding proteins, it binds directly to 16S rRNA where it helps nucleate assembly of the platform of the 30S subunit by binding and bridging several RNA helices of the 16S rRNA.</text>
</comment>
<proteinExistence type="inferred from homology"/>
<dbReference type="InterPro" id="IPR000589">
    <property type="entry name" value="Ribosomal_uS15"/>
</dbReference>
<dbReference type="EMBL" id="MEWZ01000009">
    <property type="protein sequence ID" value="OGC86999.1"/>
    <property type="molecule type" value="Genomic_DNA"/>
</dbReference>